<feature type="region of interest" description="Disordered" evidence="1">
    <location>
        <begin position="140"/>
        <end position="162"/>
    </location>
</feature>
<evidence type="ECO:0000313" key="4">
    <source>
        <dbReference type="Proteomes" id="UP000026962"/>
    </source>
</evidence>
<dbReference type="AlphaFoldDB" id="A0A0E0LTQ6"/>
<dbReference type="Gramene" id="OPUNC08G09660.1">
    <property type="protein sequence ID" value="OPUNC08G09660.1"/>
    <property type="gene ID" value="OPUNC08G09660"/>
</dbReference>
<feature type="signal peptide" evidence="2">
    <location>
        <begin position="1"/>
        <end position="28"/>
    </location>
</feature>
<dbReference type="EnsemblPlants" id="OPUNC08G09660.1">
    <property type="protein sequence ID" value="OPUNC08G09660.1"/>
    <property type="gene ID" value="OPUNC08G09660"/>
</dbReference>
<feature type="compositionally biased region" description="Basic residues" evidence="1">
    <location>
        <begin position="254"/>
        <end position="269"/>
    </location>
</feature>
<dbReference type="HOGENOM" id="CLU_1035812_0_0_1"/>
<feature type="compositionally biased region" description="Polar residues" evidence="1">
    <location>
        <begin position="215"/>
        <end position="235"/>
    </location>
</feature>
<feature type="region of interest" description="Disordered" evidence="1">
    <location>
        <begin position="26"/>
        <end position="108"/>
    </location>
</feature>
<reference evidence="3" key="2">
    <citation type="submission" date="2018-05" db="EMBL/GenBank/DDBJ databases">
        <title>OpunRS2 (Oryza punctata Reference Sequence Version 2).</title>
        <authorList>
            <person name="Zhang J."/>
            <person name="Kudrna D."/>
            <person name="Lee S."/>
            <person name="Talag J."/>
            <person name="Welchert J."/>
            <person name="Wing R.A."/>
        </authorList>
    </citation>
    <scope>NUCLEOTIDE SEQUENCE [LARGE SCALE GENOMIC DNA]</scope>
</reference>
<reference evidence="3" key="1">
    <citation type="submission" date="2015-04" db="UniProtKB">
        <authorList>
            <consortium name="EnsemblPlants"/>
        </authorList>
    </citation>
    <scope>IDENTIFICATION</scope>
</reference>
<evidence type="ECO:0000256" key="2">
    <source>
        <dbReference type="SAM" id="SignalP"/>
    </source>
</evidence>
<keyword evidence="4" id="KW-1185">Reference proteome</keyword>
<feature type="region of interest" description="Disordered" evidence="1">
    <location>
        <begin position="209"/>
        <end position="269"/>
    </location>
</feature>
<evidence type="ECO:0000256" key="1">
    <source>
        <dbReference type="SAM" id="MobiDB-lite"/>
    </source>
</evidence>
<evidence type="ECO:0000313" key="3">
    <source>
        <dbReference type="EnsemblPlants" id="OPUNC08G09660.1"/>
    </source>
</evidence>
<proteinExistence type="predicted"/>
<organism evidence="3">
    <name type="scientific">Oryza punctata</name>
    <name type="common">Red rice</name>
    <dbReference type="NCBI Taxonomy" id="4537"/>
    <lineage>
        <taxon>Eukaryota</taxon>
        <taxon>Viridiplantae</taxon>
        <taxon>Streptophyta</taxon>
        <taxon>Embryophyta</taxon>
        <taxon>Tracheophyta</taxon>
        <taxon>Spermatophyta</taxon>
        <taxon>Magnoliopsida</taxon>
        <taxon>Liliopsida</taxon>
        <taxon>Poales</taxon>
        <taxon>Poaceae</taxon>
        <taxon>BOP clade</taxon>
        <taxon>Oryzoideae</taxon>
        <taxon>Oryzeae</taxon>
        <taxon>Oryzinae</taxon>
        <taxon>Oryza</taxon>
    </lineage>
</organism>
<protein>
    <submittedName>
        <fullName evidence="3">Uncharacterized protein</fullName>
    </submittedName>
</protein>
<keyword evidence="2" id="KW-0732">Signal</keyword>
<feature type="compositionally biased region" description="Low complexity" evidence="1">
    <location>
        <begin position="62"/>
        <end position="78"/>
    </location>
</feature>
<sequence>MASSILLAALAAAAVFFFGGATPAPASASSPAPAPAPASSPAPGHGGGASGPAAPGHGGGPARAPALATGTAASSPAARHYGGTAGAIAPATDHAPAPSTHPCHGDGGLSPDEAAILAVVIMALNIDRILPAPNYKTHYNQNQPHGIRQSETASRTTLTKERTSQDKIKFVLQAQIYNEQSSPQLPPDTNIAFVRIPSLEQSSQSLPEIGLDSPITVQSRPPNPYANTEGKQYSMSRVMDSLHASGSCSGSRHNLYRPKRIVHPSKYKS</sequence>
<feature type="compositionally biased region" description="Polar residues" evidence="1">
    <location>
        <begin position="140"/>
        <end position="157"/>
    </location>
</feature>
<feature type="chain" id="PRO_5002367127" evidence="2">
    <location>
        <begin position="29"/>
        <end position="269"/>
    </location>
</feature>
<name>A0A0E0LTQ6_ORYPU</name>
<feature type="compositionally biased region" description="Gly residues" evidence="1">
    <location>
        <begin position="44"/>
        <end position="61"/>
    </location>
</feature>
<accession>A0A0E0LTQ6</accession>
<dbReference type="Proteomes" id="UP000026962">
    <property type="component" value="Chromosome 8"/>
</dbReference>
<dbReference type="STRING" id="4537.A0A0E0LTQ6"/>